<reference evidence="10" key="1">
    <citation type="submission" date="2025-08" db="UniProtKB">
        <authorList>
            <consortium name="Ensembl"/>
        </authorList>
    </citation>
    <scope>IDENTIFICATION</scope>
</reference>
<dbReference type="PANTHER" id="PTHR14402:SF20">
    <property type="entry name" value="RECEPTOR-TRANSPORTING PROTEIN 2"/>
    <property type="match status" value="1"/>
</dbReference>
<evidence type="ECO:0000313" key="10">
    <source>
        <dbReference type="Ensembl" id="ENSHBUP00000001978.1"/>
    </source>
</evidence>
<accession>A0A3Q2V483</accession>
<dbReference type="STRING" id="8153.ENSHBUP00000001978"/>
<dbReference type="OMA" id="LCEACCM"/>
<dbReference type="Pfam" id="PF13695">
    <property type="entry name" value="Zn_ribbon_3CxxC"/>
    <property type="match status" value="1"/>
</dbReference>
<keyword evidence="5" id="KW-0862">Zinc</keyword>
<sequence length="187" mass="21791">FVFVFLVFLLLFLLLCAEWIPALWLDVFNDLLYEDNQLDYEDQWTLNFSYSQTDTVTKDERKRGWKVYAHCARGKFQCASCRKTWPSARVVVLFRYRLQRGRGTVIMRPFGQACRRCQDGFELGGFSENEVEHALLRVFAKIRKNCYGEDDDDDDVSSTESTVVRTRPHEDTLCEGCCMGICCQDDS</sequence>
<keyword evidence="3" id="KW-0479">Metal-binding</keyword>
<keyword evidence="2" id="KW-0812">Transmembrane</keyword>
<dbReference type="GO" id="GO:0008270">
    <property type="term" value="F:zinc ion binding"/>
    <property type="evidence" value="ECO:0007669"/>
    <property type="project" value="UniProtKB-KW"/>
</dbReference>
<keyword evidence="7" id="KW-0472">Membrane</keyword>
<dbReference type="GO" id="GO:0051205">
    <property type="term" value="P:protein insertion into membrane"/>
    <property type="evidence" value="ECO:0007669"/>
    <property type="project" value="TreeGrafter"/>
</dbReference>
<dbReference type="Ensembl" id="ENSHBUT00000012889.1">
    <property type="protein sequence ID" value="ENSHBUP00000001978.1"/>
    <property type="gene ID" value="ENSHBUG00000003152.1"/>
</dbReference>
<dbReference type="GO" id="GO:0031849">
    <property type="term" value="F:olfactory receptor binding"/>
    <property type="evidence" value="ECO:0007669"/>
    <property type="project" value="TreeGrafter"/>
</dbReference>
<proteinExistence type="predicted"/>
<feature type="chain" id="PRO_5018745930" evidence="8">
    <location>
        <begin position="18"/>
        <end position="187"/>
    </location>
</feature>
<evidence type="ECO:0000259" key="9">
    <source>
        <dbReference type="SMART" id="SM01328"/>
    </source>
</evidence>
<evidence type="ECO:0000256" key="2">
    <source>
        <dbReference type="ARBA" id="ARBA00022692"/>
    </source>
</evidence>
<dbReference type="Proteomes" id="UP000264840">
    <property type="component" value="Unplaced"/>
</dbReference>
<evidence type="ECO:0000256" key="8">
    <source>
        <dbReference type="SAM" id="SignalP"/>
    </source>
</evidence>
<feature type="signal peptide" evidence="8">
    <location>
        <begin position="1"/>
        <end position="17"/>
    </location>
</feature>
<dbReference type="AlphaFoldDB" id="A0A3Q2V483"/>
<dbReference type="GO" id="GO:0016020">
    <property type="term" value="C:membrane"/>
    <property type="evidence" value="ECO:0007669"/>
    <property type="project" value="UniProtKB-SubCell"/>
</dbReference>
<evidence type="ECO:0000256" key="7">
    <source>
        <dbReference type="ARBA" id="ARBA00023136"/>
    </source>
</evidence>
<organism evidence="10 11">
    <name type="scientific">Haplochromis burtoni</name>
    <name type="common">Burton's mouthbrooder</name>
    <name type="synonym">Chromis burtoni</name>
    <dbReference type="NCBI Taxonomy" id="8153"/>
    <lineage>
        <taxon>Eukaryota</taxon>
        <taxon>Metazoa</taxon>
        <taxon>Chordata</taxon>
        <taxon>Craniata</taxon>
        <taxon>Vertebrata</taxon>
        <taxon>Euteleostomi</taxon>
        <taxon>Actinopterygii</taxon>
        <taxon>Neopterygii</taxon>
        <taxon>Teleostei</taxon>
        <taxon>Neoteleostei</taxon>
        <taxon>Acanthomorphata</taxon>
        <taxon>Ovalentaria</taxon>
        <taxon>Cichlomorphae</taxon>
        <taxon>Cichliformes</taxon>
        <taxon>Cichlidae</taxon>
        <taxon>African cichlids</taxon>
        <taxon>Pseudocrenilabrinae</taxon>
        <taxon>Haplochromini</taxon>
        <taxon>Haplochromis</taxon>
    </lineage>
</organism>
<reference evidence="10" key="2">
    <citation type="submission" date="2025-09" db="UniProtKB">
        <authorList>
            <consortium name="Ensembl"/>
        </authorList>
    </citation>
    <scope>IDENTIFICATION</scope>
</reference>
<keyword evidence="11" id="KW-1185">Reference proteome</keyword>
<dbReference type="GeneTree" id="ENSGT00940000164175"/>
<feature type="domain" description="3CxxC-type" evidence="9">
    <location>
        <begin position="71"/>
        <end position="180"/>
    </location>
</feature>
<protein>
    <submittedName>
        <fullName evidence="10">Receptor-transporting protein 3-like</fullName>
    </submittedName>
</protein>
<comment type="subcellular location">
    <subcellularLocation>
        <location evidence="1">Membrane</location>
        <topology evidence="1">Single-pass membrane protein</topology>
    </subcellularLocation>
</comment>
<evidence type="ECO:0000256" key="6">
    <source>
        <dbReference type="ARBA" id="ARBA00022989"/>
    </source>
</evidence>
<dbReference type="InterPro" id="IPR026096">
    <property type="entry name" value="R-trans_p"/>
</dbReference>
<keyword evidence="4" id="KW-0863">Zinc-finger</keyword>
<dbReference type="GO" id="GO:0006612">
    <property type="term" value="P:protein targeting to membrane"/>
    <property type="evidence" value="ECO:0007669"/>
    <property type="project" value="TreeGrafter"/>
</dbReference>
<dbReference type="InterPro" id="IPR027377">
    <property type="entry name" value="ZAR1/RTP1-5-like_Znf-3CxxC"/>
</dbReference>
<keyword evidence="6" id="KW-1133">Transmembrane helix</keyword>
<dbReference type="SMART" id="SM01328">
    <property type="entry name" value="zf-3CxxC"/>
    <property type="match status" value="1"/>
</dbReference>
<evidence type="ECO:0000256" key="3">
    <source>
        <dbReference type="ARBA" id="ARBA00022723"/>
    </source>
</evidence>
<name>A0A3Q2V483_HAPBU</name>
<keyword evidence="8" id="KW-0732">Signal</keyword>
<evidence type="ECO:0000256" key="1">
    <source>
        <dbReference type="ARBA" id="ARBA00004167"/>
    </source>
</evidence>
<evidence type="ECO:0000256" key="5">
    <source>
        <dbReference type="ARBA" id="ARBA00022833"/>
    </source>
</evidence>
<evidence type="ECO:0000256" key="4">
    <source>
        <dbReference type="ARBA" id="ARBA00022771"/>
    </source>
</evidence>
<dbReference type="PANTHER" id="PTHR14402">
    <property type="entry name" value="RECEPTOR TRANSPORTING PROTEIN"/>
    <property type="match status" value="1"/>
</dbReference>
<evidence type="ECO:0000313" key="11">
    <source>
        <dbReference type="Proteomes" id="UP000264840"/>
    </source>
</evidence>